<evidence type="ECO:0000313" key="6">
    <source>
        <dbReference type="EMBL" id="CAK7899006.1"/>
    </source>
</evidence>
<evidence type="ECO:0000256" key="4">
    <source>
        <dbReference type="ARBA" id="ARBA00023136"/>
    </source>
</evidence>
<evidence type="ECO:0000256" key="5">
    <source>
        <dbReference type="SAM" id="Phobius"/>
    </source>
</evidence>
<reference evidence="6 7" key="1">
    <citation type="submission" date="2024-01" db="EMBL/GenBank/DDBJ databases">
        <authorList>
            <consortium name="Genoscope - CEA"/>
            <person name="William W."/>
        </authorList>
    </citation>
    <scope>NUCLEOTIDE SEQUENCE [LARGE SCALE GENOMIC DNA]</scope>
    <source>
        <strain evidence="6 7">29B2s-10</strain>
    </source>
</reference>
<dbReference type="Proteomes" id="UP001497600">
    <property type="component" value="Chromosome C"/>
</dbReference>
<feature type="transmembrane region" description="Helical" evidence="5">
    <location>
        <begin position="20"/>
        <end position="41"/>
    </location>
</feature>
<keyword evidence="2 5" id="KW-0812">Transmembrane</keyword>
<sequence>MGDFLSLTSCLLNDVVLKFQVYLSMFFICNDLTLCFQYYYYTSVYPKKHYLSVATSSEGTDPEDPESVVSDVDRHLTDSIQIRGAASRKDRPIVEYLSSSGSPDGSYNSTNDSGNSISPAKAFVLGTTLNAASTEALPVVIRSTIVATAATTTANSAQSLGLVLAWACTVVYVTSRCPQLYKNYKRKSVDGISPLLFGSALIGNLTYTLSILTSCNFLFGEDKWTFIMRELPYILGSSGTIVFDVAYFYQRYLYRNNGRNTLVMGMDDWDTIREDYM</sequence>
<dbReference type="SMART" id="SM00679">
    <property type="entry name" value="CTNS"/>
    <property type="match status" value="1"/>
</dbReference>
<organism evidence="6 7">
    <name type="scientific">[Candida] anglica</name>
    <dbReference type="NCBI Taxonomy" id="148631"/>
    <lineage>
        <taxon>Eukaryota</taxon>
        <taxon>Fungi</taxon>
        <taxon>Dikarya</taxon>
        <taxon>Ascomycota</taxon>
        <taxon>Saccharomycotina</taxon>
        <taxon>Pichiomycetes</taxon>
        <taxon>Debaryomycetaceae</taxon>
        <taxon>Kurtzmaniella</taxon>
    </lineage>
</organism>
<evidence type="ECO:0000256" key="3">
    <source>
        <dbReference type="ARBA" id="ARBA00022989"/>
    </source>
</evidence>
<dbReference type="InterPro" id="IPR006603">
    <property type="entry name" value="PQ-loop_rpt"/>
</dbReference>
<evidence type="ECO:0000256" key="1">
    <source>
        <dbReference type="ARBA" id="ARBA00004141"/>
    </source>
</evidence>
<evidence type="ECO:0000256" key="2">
    <source>
        <dbReference type="ARBA" id="ARBA00022692"/>
    </source>
</evidence>
<keyword evidence="7" id="KW-1185">Reference proteome</keyword>
<gene>
    <name evidence="6" type="primary">YPQ2</name>
    <name evidence="6" type="ORF">CAAN4_C00672</name>
</gene>
<dbReference type="InterPro" id="IPR051415">
    <property type="entry name" value="LAAT-1"/>
</dbReference>
<dbReference type="Pfam" id="PF04193">
    <property type="entry name" value="PQ-loop"/>
    <property type="match status" value="1"/>
</dbReference>
<comment type="subcellular location">
    <subcellularLocation>
        <location evidence="1">Membrane</location>
        <topology evidence="1">Multi-pass membrane protein</topology>
    </subcellularLocation>
</comment>
<proteinExistence type="predicted"/>
<evidence type="ECO:0000313" key="7">
    <source>
        <dbReference type="Proteomes" id="UP001497600"/>
    </source>
</evidence>
<feature type="transmembrane region" description="Helical" evidence="5">
    <location>
        <begin position="231"/>
        <end position="249"/>
    </location>
</feature>
<accession>A0ABP0EB98</accession>
<dbReference type="PANTHER" id="PTHR16201:SF34">
    <property type="entry name" value="LYSOSOMAL AMINO ACID TRANSPORTER 1"/>
    <property type="match status" value="1"/>
</dbReference>
<name>A0ABP0EB98_9ASCO</name>
<keyword evidence="4 5" id="KW-0472">Membrane</keyword>
<dbReference type="EMBL" id="OZ004255">
    <property type="protein sequence ID" value="CAK7899006.1"/>
    <property type="molecule type" value="Genomic_DNA"/>
</dbReference>
<feature type="transmembrane region" description="Helical" evidence="5">
    <location>
        <begin position="195"/>
        <end position="219"/>
    </location>
</feature>
<dbReference type="PANTHER" id="PTHR16201">
    <property type="entry name" value="SEVEN TRANSMEMBRANE PROTEIN 1-RELATED"/>
    <property type="match status" value="1"/>
</dbReference>
<keyword evidence="3 5" id="KW-1133">Transmembrane helix</keyword>
<protein>
    <submittedName>
        <fullName evidence="6">Probable vacuolar amino acid transporter Ypq2p</fullName>
    </submittedName>
</protein>
<dbReference type="Gene3D" id="1.20.1280.290">
    <property type="match status" value="1"/>
</dbReference>